<feature type="compositionally biased region" description="Polar residues" evidence="1">
    <location>
        <begin position="211"/>
        <end position="226"/>
    </location>
</feature>
<dbReference type="PANTHER" id="PTHR45496">
    <property type="entry name" value="CHAPERONE DNAJ-DOMAIN SUPERFAMILY PROTEIN"/>
    <property type="match status" value="1"/>
</dbReference>
<protein>
    <recommendedName>
        <fullName evidence="2">Zinc beta-ribbon domain-containing protein</fullName>
    </recommendedName>
</protein>
<gene>
    <name evidence="3" type="ORF">M569_08915</name>
</gene>
<comment type="caution">
    <text evidence="3">The sequence shown here is derived from an EMBL/GenBank/DDBJ whole genome shotgun (WGS) entry which is preliminary data.</text>
</comment>
<dbReference type="OrthoDB" id="10250354at2759"/>
<dbReference type="EMBL" id="AUSU01003988">
    <property type="protein sequence ID" value="EPS65866.1"/>
    <property type="molecule type" value="Genomic_DNA"/>
</dbReference>
<evidence type="ECO:0000256" key="1">
    <source>
        <dbReference type="SAM" id="MobiDB-lite"/>
    </source>
</evidence>
<evidence type="ECO:0000259" key="2">
    <source>
        <dbReference type="Pfam" id="PF23551"/>
    </source>
</evidence>
<dbReference type="PANTHER" id="PTHR45496:SF19">
    <property type="entry name" value="J DOMAIN-CONTAINING PROTEIN"/>
    <property type="match status" value="1"/>
</dbReference>
<dbReference type="Proteomes" id="UP000015453">
    <property type="component" value="Unassembled WGS sequence"/>
</dbReference>
<proteinExistence type="predicted"/>
<sequence length="306" mass="33134">NAEETRGNVEELGAEDEGGVTQPGNDQGLNFWTACPYCYYMYEYPVVYVDCTLKCQNCKRAFHGVSIPEPPPTVGGGQGAFFCCWGFLPLGFSTENWKKSKGAASSWAPFSPMFSCPPGWNGCNAPKQQARNKKKSSAPRVYIDEEEDEVFVELSESSESEDDDDWGRNTDNSKKKKSGNVKRKGVTGSTTPTRSAKKSQADKAAKDVDGVTSSNGVETPNKTGGESSKKGPVANPRKQPGRVAKNFGKLDLNVEFSNETEETAPKVDEAAPGPSRGEDDNIEGIAFFDGLDEFLSSLPILNVVPD</sequence>
<evidence type="ECO:0000313" key="4">
    <source>
        <dbReference type="Proteomes" id="UP000015453"/>
    </source>
</evidence>
<feature type="compositionally biased region" description="Acidic residues" evidence="1">
    <location>
        <begin position="148"/>
        <end position="165"/>
    </location>
</feature>
<dbReference type="InterPro" id="IPR053052">
    <property type="entry name" value="Imprinting_Balance_Reg"/>
</dbReference>
<dbReference type="Pfam" id="PF23551">
    <property type="entry name" value="Zn_ribbon_20"/>
    <property type="match status" value="1"/>
</dbReference>
<name>S8CM89_9LAMI</name>
<feature type="region of interest" description="Disordered" evidence="1">
    <location>
        <begin position="1"/>
        <end position="22"/>
    </location>
</feature>
<evidence type="ECO:0000313" key="3">
    <source>
        <dbReference type="EMBL" id="EPS65866.1"/>
    </source>
</evidence>
<feature type="domain" description="Zinc beta-ribbon" evidence="2">
    <location>
        <begin position="31"/>
        <end position="65"/>
    </location>
</feature>
<feature type="non-terminal residue" evidence="3">
    <location>
        <position position="306"/>
    </location>
</feature>
<feature type="region of interest" description="Disordered" evidence="1">
    <location>
        <begin position="148"/>
        <end position="282"/>
    </location>
</feature>
<organism evidence="3 4">
    <name type="scientific">Genlisea aurea</name>
    <dbReference type="NCBI Taxonomy" id="192259"/>
    <lineage>
        <taxon>Eukaryota</taxon>
        <taxon>Viridiplantae</taxon>
        <taxon>Streptophyta</taxon>
        <taxon>Embryophyta</taxon>
        <taxon>Tracheophyta</taxon>
        <taxon>Spermatophyta</taxon>
        <taxon>Magnoliopsida</taxon>
        <taxon>eudicotyledons</taxon>
        <taxon>Gunneridae</taxon>
        <taxon>Pentapetalae</taxon>
        <taxon>asterids</taxon>
        <taxon>lamiids</taxon>
        <taxon>Lamiales</taxon>
        <taxon>Lentibulariaceae</taxon>
        <taxon>Genlisea</taxon>
    </lineage>
</organism>
<accession>S8CM89</accession>
<feature type="compositionally biased region" description="Basic residues" evidence="1">
    <location>
        <begin position="174"/>
        <end position="185"/>
    </location>
</feature>
<dbReference type="AlphaFoldDB" id="S8CM89"/>
<dbReference type="InterPro" id="IPR056988">
    <property type="entry name" value="Zn_ribbon_pln"/>
</dbReference>
<feature type="compositionally biased region" description="Basic and acidic residues" evidence="1">
    <location>
        <begin position="199"/>
        <end position="209"/>
    </location>
</feature>
<reference evidence="3 4" key="1">
    <citation type="journal article" date="2013" name="BMC Genomics">
        <title>The miniature genome of a carnivorous plant Genlisea aurea contains a low number of genes and short non-coding sequences.</title>
        <authorList>
            <person name="Leushkin E.V."/>
            <person name="Sutormin R.A."/>
            <person name="Nabieva E.R."/>
            <person name="Penin A.A."/>
            <person name="Kondrashov A.S."/>
            <person name="Logacheva M.D."/>
        </authorList>
    </citation>
    <scope>NUCLEOTIDE SEQUENCE [LARGE SCALE GENOMIC DNA]</scope>
</reference>
<keyword evidence="4" id="KW-1185">Reference proteome</keyword>
<feature type="non-terminal residue" evidence="3">
    <location>
        <position position="1"/>
    </location>
</feature>